<evidence type="ECO:0000313" key="3">
    <source>
        <dbReference type="EnsemblFungi" id="CEF75623"/>
    </source>
</evidence>
<reference evidence="3" key="4">
    <citation type="submission" date="2017-01" db="UniProtKB">
        <authorList>
            <consortium name="EnsemblFungi"/>
        </authorList>
    </citation>
    <scope>IDENTIFICATION</scope>
    <source>
        <strain evidence="3">PH-1 / ATCC MYA-4620 / FGSC 9075 / NRRL 31084</strain>
    </source>
</reference>
<reference evidence="3 4" key="2">
    <citation type="journal article" date="2010" name="Nature">
        <title>Comparative genomics reveals mobile pathogenicity chromosomes in Fusarium.</title>
        <authorList>
            <person name="Ma L.J."/>
            <person name="van der Does H.C."/>
            <person name="Borkovich K.A."/>
            <person name="Coleman J.J."/>
            <person name="Daboussi M.J."/>
            <person name="Di Pietro A."/>
            <person name="Dufresne M."/>
            <person name="Freitag M."/>
            <person name="Grabherr M."/>
            <person name="Henrissat B."/>
            <person name="Houterman P.M."/>
            <person name="Kang S."/>
            <person name="Shim W.B."/>
            <person name="Woloshuk C."/>
            <person name="Xie X."/>
            <person name="Xu J.R."/>
            <person name="Antoniw J."/>
            <person name="Baker S.E."/>
            <person name="Bluhm B.H."/>
            <person name="Breakspear A."/>
            <person name="Brown D.W."/>
            <person name="Butchko R.A."/>
            <person name="Chapman S."/>
            <person name="Coulson R."/>
            <person name="Coutinho P.M."/>
            <person name="Danchin E.G."/>
            <person name="Diener A."/>
            <person name="Gale L.R."/>
            <person name="Gardiner D.M."/>
            <person name="Goff S."/>
            <person name="Hammond-Kosack K.E."/>
            <person name="Hilburn K."/>
            <person name="Hua-Van A."/>
            <person name="Jonkers W."/>
            <person name="Kazan K."/>
            <person name="Kodira C.D."/>
            <person name="Koehrsen M."/>
            <person name="Kumar L."/>
            <person name="Lee Y.H."/>
            <person name="Li L."/>
            <person name="Manners J.M."/>
            <person name="Miranda-Saavedra D."/>
            <person name="Mukherjee M."/>
            <person name="Park G."/>
            <person name="Park J."/>
            <person name="Park S.Y."/>
            <person name="Proctor R.H."/>
            <person name="Regev A."/>
            <person name="Ruiz-Roldan M.C."/>
            <person name="Sain D."/>
            <person name="Sakthikumar S."/>
            <person name="Sykes S."/>
            <person name="Schwartz D.C."/>
            <person name="Turgeon B.G."/>
            <person name="Wapinski I."/>
            <person name="Yoder O."/>
            <person name="Young S."/>
            <person name="Zeng Q."/>
            <person name="Zhou S."/>
            <person name="Galagan J."/>
            <person name="Cuomo C.A."/>
            <person name="Kistler H.C."/>
            <person name="Rep M."/>
        </authorList>
    </citation>
    <scope>GENOME REANNOTATION</scope>
    <source>
        <strain evidence="4">ATCC MYA-4620 / CBS 123657 / FGSC 9075 / NRRL 31084 / PH-1</strain>
        <strain evidence="3">PH-1 / ATCC MYA-4620 / FGSC 9075 / NRRL 31084</strain>
    </source>
</reference>
<evidence type="ECO:0000256" key="1">
    <source>
        <dbReference type="SAM" id="MobiDB-lite"/>
    </source>
</evidence>
<dbReference type="EMBL" id="HG970332">
    <property type="protein sequence ID" value="CEF75623.1"/>
    <property type="molecule type" value="Genomic_DNA"/>
</dbReference>
<proteinExistence type="predicted"/>
<accession>A0A0E0RWJ8</accession>
<name>A0A098D9L5_GIBZE</name>
<feature type="compositionally biased region" description="Basic and acidic residues" evidence="1">
    <location>
        <begin position="51"/>
        <end position="63"/>
    </location>
</feature>
<gene>
    <name evidence="2" type="ORF">FGRAMPH1_01T07639</name>
</gene>
<evidence type="ECO:0000313" key="4">
    <source>
        <dbReference type="Proteomes" id="UP000070720"/>
    </source>
</evidence>
<evidence type="ECO:0000313" key="2">
    <source>
        <dbReference type="EMBL" id="CEF75623.1"/>
    </source>
</evidence>
<keyword evidence="4" id="KW-1185">Reference proteome</keyword>
<reference evidence="2 4" key="3">
    <citation type="journal article" date="2015" name="BMC Genomics">
        <title>The completed genome sequence of the pathogenic ascomycete fungus Fusarium graminearum.</title>
        <authorList>
            <person name="King R."/>
            <person name="Urban M."/>
            <person name="Hammond-Kosack M.C."/>
            <person name="Hassani-Pak K."/>
            <person name="Hammond-Kosack K.E."/>
        </authorList>
    </citation>
    <scope>NUCLEOTIDE SEQUENCE [LARGE SCALE GENOMIC DNA]</scope>
    <source>
        <strain evidence="4">ATCC MYA-4620 / CBS 123657 / FGSC 9075 / NRRL 31084 / PH-1</strain>
        <strain evidence="2">PH-1</strain>
    </source>
</reference>
<dbReference type="EnsemblFungi" id="CEF75623">
    <property type="protein sequence ID" value="CEF75623"/>
    <property type="gene ID" value="FGRRES_15587"/>
</dbReference>
<accession>A0A098D9L5</accession>
<dbReference type="AlphaFoldDB" id="A0A098D9L5"/>
<dbReference type="VEuPathDB" id="FungiDB:FGRAMPH1_01G07639"/>
<protein>
    <submittedName>
        <fullName evidence="2">Chromosome 1, complete genome</fullName>
    </submittedName>
</protein>
<dbReference type="InParanoid" id="A0A098D9L5"/>
<organism evidence="2 4">
    <name type="scientific">Gibberella zeae (strain ATCC MYA-4620 / CBS 123657 / FGSC 9075 / NRRL 31084 / PH-1)</name>
    <name type="common">Wheat head blight fungus</name>
    <name type="synonym">Fusarium graminearum</name>
    <dbReference type="NCBI Taxonomy" id="229533"/>
    <lineage>
        <taxon>Eukaryota</taxon>
        <taxon>Fungi</taxon>
        <taxon>Dikarya</taxon>
        <taxon>Ascomycota</taxon>
        <taxon>Pezizomycotina</taxon>
        <taxon>Sordariomycetes</taxon>
        <taxon>Hypocreomycetidae</taxon>
        <taxon>Hypocreales</taxon>
        <taxon>Nectriaceae</taxon>
        <taxon>Fusarium</taxon>
    </lineage>
</organism>
<dbReference type="Proteomes" id="UP000070720">
    <property type="component" value="Chromosome 1"/>
</dbReference>
<sequence>MVTVTVTAGIKISITITPIPMGEQIPYQDLPQLQNMRRQLSLPPRAMAGSAKRENPSSYRPEN</sequence>
<feature type="region of interest" description="Disordered" evidence="1">
    <location>
        <begin position="41"/>
        <end position="63"/>
    </location>
</feature>
<reference evidence="3 4" key="1">
    <citation type="journal article" date="2007" name="Science">
        <title>The Fusarium graminearum genome reveals a link between localized polymorphism and pathogen specialization.</title>
        <authorList>
            <person name="Cuomo C.A."/>
            <person name="Gueldener U."/>
            <person name="Xu J.-R."/>
            <person name="Trail F."/>
            <person name="Turgeon B.G."/>
            <person name="Di Pietro A."/>
            <person name="Walton J.D."/>
            <person name="Ma L.-J."/>
            <person name="Baker S.E."/>
            <person name="Rep M."/>
            <person name="Adam G."/>
            <person name="Antoniw J."/>
            <person name="Baldwin T."/>
            <person name="Calvo S.E."/>
            <person name="Chang Y.-L."/>
            <person name="DeCaprio D."/>
            <person name="Gale L.R."/>
            <person name="Gnerre S."/>
            <person name="Goswami R.S."/>
            <person name="Hammond-Kosack K."/>
            <person name="Harris L.J."/>
            <person name="Hilburn K."/>
            <person name="Kennell J.C."/>
            <person name="Kroken S."/>
            <person name="Magnuson J.K."/>
            <person name="Mannhaupt G."/>
            <person name="Mauceli E.W."/>
            <person name="Mewes H.-W."/>
            <person name="Mitterbauer R."/>
            <person name="Muehlbauer G."/>
            <person name="Muensterkoetter M."/>
            <person name="Nelson D."/>
            <person name="O'Donnell K."/>
            <person name="Ouellet T."/>
            <person name="Qi W."/>
            <person name="Quesneville H."/>
            <person name="Roncero M.I.G."/>
            <person name="Seong K.-Y."/>
            <person name="Tetko I.V."/>
            <person name="Urban M."/>
            <person name="Waalwijk C."/>
            <person name="Ward T.J."/>
            <person name="Yao J."/>
            <person name="Birren B.W."/>
            <person name="Kistler H.C."/>
        </authorList>
    </citation>
    <scope>NUCLEOTIDE SEQUENCE [LARGE SCALE GENOMIC DNA]</scope>
    <source>
        <strain evidence="4">ATCC MYA-4620 / CBS 123657 / FGSC 9075 / NRRL 31084 / PH-1</strain>
        <strain evidence="3">PH-1 / ATCC MYA-4620 / FGSC 9075 / NRRL 31084</strain>
    </source>
</reference>